<proteinExistence type="predicted"/>
<sequence>MWWIMLLIGYICVVLLILNMIEKCWFEMFIDWLGWVFN</sequence>
<evidence type="ECO:0000313" key="1">
    <source>
        <dbReference type="EMBL" id="WMV58661.1"/>
    </source>
</evidence>
<dbReference type="AlphaFoldDB" id="A0AAF0V8N0"/>
<dbReference type="EMBL" id="CP133623">
    <property type="protein sequence ID" value="WMV58661.1"/>
    <property type="molecule type" value="Genomic_DNA"/>
</dbReference>
<organism evidence="1 2">
    <name type="scientific">Solanum verrucosum</name>
    <dbReference type="NCBI Taxonomy" id="315347"/>
    <lineage>
        <taxon>Eukaryota</taxon>
        <taxon>Viridiplantae</taxon>
        <taxon>Streptophyta</taxon>
        <taxon>Embryophyta</taxon>
        <taxon>Tracheophyta</taxon>
        <taxon>Spermatophyta</taxon>
        <taxon>Magnoliopsida</taxon>
        <taxon>eudicotyledons</taxon>
        <taxon>Gunneridae</taxon>
        <taxon>Pentapetalae</taxon>
        <taxon>asterids</taxon>
        <taxon>lamiids</taxon>
        <taxon>Solanales</taxon>
        <taxon>Solanaceae</taxon>
        <taxon>Solanoideae</taxon>
        <taxon>Solaneae</taxon>
        <taxon>Solanum</taxon>
    </lineage>
</organism>
<name>A0AAF0V8N0_SOLVR</name>
<gene>
    <name evidence="1" type="ORF">MTR67_052046</name>
</gene>
<dbReference type="Proteomes" id="UP001234989">
    <property type="component" value="Chromosome 12"/>
</dbReference>
<protein>
    <submittedName>
        <fullName evidence="1">Uncharacterized protein</fullName>
    </submittedName>
</protein>
<accession>A0AAF0V8N0</accession>
<keyword evidence="2" id="KW-1185">Reference proteome</keyword>
<reference evidence="1" key="1">
    <citation type="submission" date="2023-08" db="EMBL/GenBank/DDBJ databases">
        <title>A de novo genome assembly of Solanum verrucosum Schlechtendal, a Mexican diploid species geographically isolated from the other diploid A-genome species in potato relatives.</title>
        <authorList>
            <person name="Hosaka K."/>
        </authorList>
    </citation>
    <scope>NUCLEOTIDE SEQUENCE</scope>
    <source>
        <tissue evidence="1">Young leaves</tissue>
    </source>
</reference>
<evidence type="ECO:0000313" key="2">
    <source>
        <dbReference type="Proteomes" id="UP001234989"/>
    </source>
</evidence>